<dbReference type="Pfam" id="PF00483">
    <property type="entry name" value="NTP_transferase"/>
    <property type="match status" value="1"/>
</dbReference>
<dbReference type="InterPro" id="IPR005836">
    <property type="entry name" value="ADP_Glu_pyroP_CS"/>
</dbReference>
<evidence type="ECO:0000259" key="11">
    <source>
        <dbReference type="Pfam" id="PF24894"/>
    </source>
</evidence>
<evidence type="ECO:0000256" key="7">
    <source>
        <dbReference type="ARBA" id="ARBA00023056"/>
    </source>
</evidence>
<keyword evidence="7 9" id="KW-0320">Glycogen biosynthesis</keyword>
<dbReference type="AlphaFoldDB" id="A0A372INE8"/>
<comment type="similarity">
    <text evidence="1 9">Belongs to the bacterial/plant glucose-1-phosphate adenylyltransferase family.</text>
</comment>
<dbReference type="EC" id="2.7.7.27" evidence="9"/>
<dbReference type="InterPro" id="IPR056818">
    <property type="entry name" value="GlmU/GlgC-like_hexapep"/>
</dbReference>
<feature type="site" description="Could play a key role in the communication between the regulatory and the substrate sites" evidence="9">
    <location>
        <position position="97"/>
    </location>
</feature>
<keyword evidence="5 9" id="KW-0547">Nucleotide-binding</keyword>
<dbReference type="PROSITE" id="PS00809">
    <property type="entry name" value="ADP_GLC_PYROPHOSPH_2"/>
    <property type="match status" value="1"/>
</dbReference>
<keyword evidence="13" id="KW-1185">Reference proteome</keyword>
<dbReference type="Gene3D" id="3.90.550.10">
    <property type="entry name" value="Spore Coat Polysaccharide Biosynthesis Protein SpsA, Chain A"/>
    <property type="match status" value="1"/>
</dbReference>
<comment type="subunit">
    <text evidence="9">Homotetramer.</text>
</comment>
<keyword evidence="6 9" id="KW-0067">ATP-binding</keyword>
<dbReference type="Gene3D" id="2.160.10.10">
    <property type="entry name" value="Hexapeptide repeat proteins"/>
    <property type="match status" value="1"/>
</dbReference>
<dbReference type="InterPro" id="IPR011831">
    <property type="entry name" value="ADP-Glc_PPase"/>
</dbReference>
<dbReference type="Proteomes" id="UP000264702">
    <property type="component" value="Unassembled WGS sequence"/>
</dbReference>
<dbReference type="InterPro" id="IPR011004">
    <property type="entry name" value="Trimer_LpxA-like_sf"/>
</dbReference>
<comment type="caution">
    <text evidence="12">The sequence shown here is derived from an EMBL/GenBank/DDBJ whole genome shotgun (WGS) entry which is preliminary data.</text>
</comment>
<dbReference type="InterPro" id="IPR005835">
    <property type="entry name" value="NTP_transferase_dom"/>
</dbReference>
<evidence type="ECO:0000256" key="2">
    <source>
        <dbReference type="ARBA" id="ARBA00022600"/>
    </source>
</evidence>
<feature type="binding site" evidence="9">
    <location>
        <position position="197"/>
    </location>
    <ligand>
        <name>alpha-D-glucose 1-phosphate</name>
        <dbReference type="ChEBI" id="CHEBI:58601"/>
    </ligand>
</feature>
<organism evidence="12 13">
    <name type="scientific">Paracidobacterium acidisoli</name>
    <dbReference type="NCBI Taxonomy" id="2303751"/>
    <lineage>
        <taxon>Bacteria</taxon>
        <taxon>Pseudomonadati</taxon>
        <taxon>Acidobacteriota</taxon>
        <taxon>Terriglobia</taxon>
        <taxon>Terriglobales</taxon>
        <taxon>Acidobacteriaceae</taxon>
        <taxon>Paracidobacterium</taxon>
    </lineage>
</organism>
<reference evidence="12 13" key="1">
    <citation type="submission" date="2018-08" db="EMBL/GenBank/DDBJ databases">
        <title>Acidipila sp. 4G-K13, an acidobacterium isolated from forest soil.</title>
        <authorList>
            <person name="Gao Z.-H."/>
            <person name="Qiu L.-H."/>
        </authorList>
    </citation>
    <scope>NUCLEOTIDE SEQUENCE [LARGE SCALE GENOMIC DNA]</scope>
    <source>
        <strain evidence="12 13">4G-K13</strain>
    </source>
</reference>
<evidence type="ECO:0000313" key="13">
    <source>
        <dbReference type="Proteomes" id="UP000264702"/>
    </source>
</evidence>
<dbReference type="SUPFAM" id="SSF53448">
    <property type="entry name" value="Nucleotide-diphospho-sugar transferases"/>
    <property type="match status" value="1"/>
</dbReference>
<dbReference type="InterPro" id="IPR023049">
    <property type="entry name" value="GlgC_bac"/>
</dbReference>
<feature type="site" description="Could play a key role in the communication between the regulatory and the substrate sites" evidence="9">
    <location>
        <position position="58"/>
    </location>
</feature>
<feature type="binding site" evidence="9">
    <location>
        <begin position="178"/>
        <end position="179"/>
    </location>
    <ligand>
        <name>alpha-D-glucose 1-phosphate</name>
        <dbReference type="ChEBI" id="CHEBI:58601"/>
    </ligand>
</feature>
<evidence type="ECO:0000256" key="4">
    <source>
        <dbReference type="ARBA" id="ARBA00022695"/>
    </source>
</evidence>
<keyword evidence="8 9" id="KW-0119">Carbohydrate metabolism</keyword>
<evidence type="ECO:0000256" key="1">
    <source>
        <dbReference type="ARBA" id="ARBA00010443"/>
    </source>
</evidence>
<dbReference type="CDD" id="cd02508">
    <property type="entry name" value="ADP_Glucose_PP"/>
    <property type="match status" value="1"/>
</dbReference>
<evidence type="ECO:0000256" key="3">
    <source>
        <dbReference type="ARBA" id="ARBA00022679"/>
    </source>
</evidence>
<dbReference type="NCBIfam" id="TIGR02091">
    <property type="entry name" value="glgC"/>
    <property type="match status" value="1"/>
</dbReference>
<feature type="domain" description="Nucleotidyl transferase" evidence="10">
    <location>
        <begin position="6"/>
        <end position="272"/>
    </location>
</feature>
<name>A0A372INE8_9BACT</name>
<evidence type="ECO:0000259" key="10">
    <source>
        <dbReference type="Pfam" id="PF00483"/>
    </source>
</evidence>
<sequence>MKDTLGVLLAGGAGERLFPLTRDRAKPAVPFGGNYRIIDITLSNCINSDLRRVYILTQYKALSLNRHIREGWTSAVAQELGEFIEILPPMQRVSANWYMGTADAVYQNIYSIGSEQPKHVLILSGDHIYKMNYGKMLQQHEESGADVTLATLPIDPSEVSRFGVVEVARNGEVIGFLEKPKTTDLRSPFNPSMVDASMGIYLFNTDVLLPALIRDAEDPSSKHDFGHNILPGILGKYKIYAYNFVDENRKEALYWRDVGTLEAYYDANMDVASVSPVFNLYDKSWPIRTRVRQYPPAKFVFGEPGRTGMAVNSIVSAGCIVSGAVVRNSVLSQDVRVNSYSEVDSSIVFSHVNIGRHCRIRKAIIDRDVHLPEGTVIGYDQNDDRRNYFVTPSGLTVVTRDYSLYENPVSPDFLQEPGN</sequence>
<comment type="catalytic activity">
    <reaction evidence="9">
        <text>alpha-D-glucose 1-phosphate + ATP + H(+) = ADP-alpha-D-glucose + diphosphate</text>
        <dbReference type="Rhea" id="RHEA:12120"/>
        <dbReference type="ChEBI" id="CHEBI:15378"/>
        <dbReference type="ChEBI" id="CHEBI:30616"/>
        <dbReference type="ChEBI" id="CHEBI:33019"/>
        <dbReference type="ChEBI" id="CHEBI:57498"/>
        <dbReference type="ChEBI" id="CHEBI:58601"/>
        <dbReference type="EC" id="2.7.7.27"/>
    </reaction>
</comment>
<feature type="binding site" evidence="9">
    <location>
        <position position="163"/>
    </location>
    <ligand>
        <name>alpha-D-glucose 1-phosphate</name>
        <dbReference type="ChEBI" id="CHEBI:58601"/>
    </ligand>
</feature>
<keyword evidence="4 9" id="KW-0548">Nucleotidyltransferase</keyword>
<gene>
    <name evidence="9 12" type="primary">glgC</name>
    <name evidence="12" type="ORF">D0Y96_13925</name>
</gene>
<dbReference type="GO" id="GO:0005524">
    <property type="term" value="F:ATP binding"/>
    <property type="evidence" value="ECO:0007669"/>
    <property type="project" value="UniProtKB-KW"/>
</dbReference>
<dbReference type="PANTHER" id="PTHR43523:SF2">
    <property type="entry name" value="GLUCOSE-1-PHOSPHATE ADENYLYLTRANSFERASE"/>
    <property type="match status" value="1"/>
</dbReference>
<comment type="function">
    <text evidence="9">Involved in the biosynthesis of ADP-glucose, a building block required for the elongation reactions to produce glycogen. Catalyzes the reaction between ATP and alpha-D-glucose 1-phosphate (G1P) to produce pyrophosphate and ADP-Glc.</text>
</comment>
<evidence type="ECO:0000256" key="8">
    <source>
        <dbReference type="ARBA" id="ARBA00023277"/>
    </source>
</evidence>
<dbReference type="Pfam" id="PF24894">
    <property type="entry name" value="Hexapep_GlmU"/>
    <property type="match status" value="1"/>
</dbReference>
<dbReference type="UniPathway" id="UPA00164"/>
<dbReference type="OrthoDB" id="9801810at2"/>
<dbReference type="InterPro" id="IPR029044">
    <property type="entry name" value="Nucleotide-diphossugar_trans"/>
</dbReference>
<evidence type="ECO:0000256" key="9">
    <source>
        <dbReference type="HAMAP-Rule" id="MF_00624"/>
    </source>
</evidence>
<dbReference type="HAMAP" id="MF_00624">
    <property type="entry name" value="GlgC"/>
    <property type="match status" value="1"/>
</dbReference>
<dbReference type="NCBIfam" id="NF001947">
    <property type="entry name" value="PRK00725.1"/>
    <property type="match status" value="1"/>
</dbReference>
<comment type="pathway">
    <text evidence="9">Glycan biosynthesis; glycogen biosynthesis.</text>
</comment>
<evidence type="ECO:0000256" key="5">
    <source>
        <dbReference type="ARBA" id="ARBA00022741"/>
    </source>
</evidence>
<dbReference type="NCBIfam" id="NF002023">
    <property type="entry name" value="PRK00844.1"/>
    <property type="match status" value="1"/>
</dbReference>
<dbReference type="CDD" id="cd04651">
    <property type="entry name" value="LbH_G1P_AT_C"/>
    <property type="match status" value="1"/>
</dbReference>
<dbReference type="GO" id="GO:0005978">
    <property type="term" value="P:glycogen biosynthetic process"/>
    <property type="evidence" value="ECO:0007669"/>
    <property type="project" value="UniProtKB-UniRule"/>
</dbReference>
<proteinExistence type="inferred from homology"/>
<dbReference type="GO" id="GO:0008878">
    <property type="term" value="F:glucose-1-phosphate adenylyltransferase activity"/>
    <property type="evidence" value="ECO:0007669"/>
    <property type="project" value="UniProtKB-UniRule"/>
</dbReference>
<keyword evidence="2 9" id="KW-0321">Glycogen metabolism</keyword>
<dbReference type="RefSeq" id="WP_117300865.1">
    <property type="nucleotide sequence ID" value="NZ_QVQT02000004.1"/>
</dbReference>
<evidence type="ECO:0000313" key="12">
    <source>
        <dbReference type="EMBL" id="RFU16467.1"/>
    </source>
</evidence>
<evidence type="ECO:0000256" key="6">
    <source>
        <dbReference type="ARBA" id="ARBA00022840"/>
    </source>
</evidence>
<dbReference type="SUPFAM" id="SSF51161">
    <property type="entry name" value="Trimeric LpxA-like enzymes"/>
    <property type="match status" value="1"/>
</dbReference>
<protein>
    <recommendedName>
        <fullName evidence="9">Glucose-1-phosphate adenylyltransferase</fullName>
        <ecNumber evidence="9">2.7.7.27</ecNumber>
    </recommendedName>
    <alternativeName>
        <fullName evidence="9">ADP-glucose pyrophosphorylase</fullName>
        <shortName evidence="9">ADPGlc PPase</shortName>
    </alternativeName>
    <alternativeName>
        <fullName evidence="9">ADP-glucose synthase</fullName>
    </alternativeName>
</protein>
<feature type="domain" description="Glucose-1-phosphate adenylyltransferase/Bifunctional protein GlmU-like C-terminal hexapeptide" evidence="11">
    <location>
        <begin position="295"/>
        <end position="398"/>
    </location>
</feature>
<dbReference type="EMBL" id="QVQT01000004">
    <property type="protein sequence ID" value="RFU16467.1"/>
    <property type="molecule type" value="Genomic_DNA"/>
</dbReference>
<dbReference type="PANTHER" id="PTHR43523">
    <property type="entry name" value="GLUCOSE-1-PHOSPHATE ADENYLYLTRANSFERASE-RELATED"/>
    <property type="match status" value="1"/>
</dbReference>
<accession>A0A372INE8</accession>
<feature type="binding site" evidence="9">
    <location>
        <position position="98"/>
    </location>
    <ligand>
        <name>alpha-D-glucose 1-phosphate</name>
        <dbReference type="ChEBI" id="CHEBI:58601"/>
    </ligand>
</feature>
<keyword evidence="3 9" id="KW-0808">Transferase</keyword>